<sequence length="103" mass="11648">MHVTRQLRLEVERREIAAGTPITIRVRDAQGRPIENALVDTETKSARTDDRGLCRLRFDSPGFWKLTAAKAPTDRVAYDPVSTLVRVVPNEASLRPRRRVGAR</sequence>
<reference evidence="1 2" key="1">
    <citation type="journal article" date="2019" name="Int. J. Syst. Evol. Microbiol.">
        <title>The Global Catalogue of Microorganisms (GCM) 10K type strain sequencing project: providing services to taxonomists for standard genome sequencing and annotation.</title>
        <authorList>
            <consortium name="The Broad Institute Genomics Platform"/>
            <consortium name="The Broad Institute Genome Sequencing Center for Infectious Disease"/>
            <person name="Wu L."/>
            <person name="Ma J."/>
        </authorList>
    </citation>
    <scope>NUCLEOTIDE SEQUENCE [LARGE SCALE GENOMIC DNA]</scope>
    <source>
        <strain evidence="1 2">WLHS5</strain>
    </source>
</reference>
<organism evidence="1 2">
    <name type="scientific">Halosolutus amylolyticus</name>
    <dbReference type="NCBI Taxonomy" id="2932267"/>
    <lineage>
        <taxon>Archaea</taxon>
        <taxon>Methanobacteriati</taxon>
        <taxon>Methanobacteriota</taxon>
        <taxon>Stenosarchaea group</taxon>
        <taxon>Halobacteria</taxon>
        <taxon>Halobacteriales</taxon>
        <taxon>Natrialbaceae</taxon>
        <taxon>Halosolutus</taxon>
    </lineage>
</organism>
<dbReference type="RefSeq" id="WP_250138999.1">
    <property type="nucleotide sequence ID" value="NZ_JALIQP010000001.1"/>
</dbReference>
<dbReference type="EMBL" id="JBHSFA010000002">
    <property type="protein sequence ID" value="MFC4540839.1"/>
    <property type="molecule type" value="Genomic_DNA"/>
</dbReference>
<evidence type="ECO:0000313" key="2">
    <source>
        <dbReference type="Proteomes" id="UP001595898"/>
    </source>
</evidence>
<dbReference type="AlphaFoldDB" id="A0ABD5PLP3"/>
<proteinExistence type="predicted"/>
<name>A0ABD5PLP3_9EURY</name>
<dbReference type="Proteomes" id="UP001595898">
    <property type="component" value="Unassembled WGS sequence"/>
</dbReference>
<comment type="caution">
    <text evidence="1">The sequence shown here is derived from an EMBL/GenBank/DDBJ whole genome shotgun (WGS) entry which is preliminary data.</text>
</comment>
<protein>
    <submittedName>
        <fullName evidence="1">Carboxypeptidase regulatory-like domain-containing protein</fullName>
    </submittedName>
</protein>
<gene>
    <name evidence="1" type="ORF">ACFO5R_02715</name>
</gene>
<keyword evidence="2" id="KW-1185">Reference proteome</keyword>
<accession>A0ABD5PLP3</accession>
<evidence type="ECO:0000313" key="1">
    <source>
        <dbReference type="EMBL" id="MFC4540839.1"/>
    </source>
</evidence>